<dbReference type="Pfam" id="PF08238">
    <property type="entry name" value="Sel1"/>
    <property type="match status" value="3"/>
</dbReference>
<feature type="compositionally biased region" description="Polar residues" evidence="1">
    <location>
        <begin position="289"/>
        <end position="316"/>
    </location>
</feature>
<dbReference type="PANTHER" id="PTHR11102">
    <property type="entry name" value="SEL-1-LIKE PROTEIN"/>
    <property type="match status" value="1"/>
</dbReference>
<proteinExistence type="predicted"/>
<gene>
    <name evidence="3" type="ORF">SAMN04487964_11673</name>
</gene>
<dbReference type="SUPFAM" id="SSF81901">
    <property type="entry name" value="HCP-like"/>
    <property type="match status" value="1"/>
</dbReference>
<dbReference type="InterPro" id="IPR011990">
    <property type="entry name" value="TPR-like_helical_dom_sf"/>
</dbReference>
<dbReference type="InterPro" id="IPR036680">
    <property type="entry name" value="SPOR-like_sf"/>
</dbReference>
<sequence>MGLIFAEPPLAGASDEPHVTQLESLSQRAEQGDAEAMFRLAQAYAKGTGVDKDMQRAGKYYLEAAELGHAQAQLKLGTLKYLEAGGPDATQSAHWWLQAARQGLPEAQYRLAILYLKQQEPNPLDAQAWMSLAARSGHAPAIKAEALLSEEIEPVSPARLAERMRQLMSSGNAAAVSVLRPAPVPSSDGDAASLPPSSTEPEVSTADNPEPVADMNSGIQSEPEPVATVEPSPEPIPEVEQEPMPAASQEPEAPVASEPASEPESEPTSEPKVEPGLTEVSEPAAESKVQAQDQPELQRSLATPKSDTSEPVQQDITLPSPFSVQMASVLEENAAQALALRLVRKHESVLDGHSVEVKHLRGAYKILATGFADRGAAIELCEQLKARQQGCFVVKR</sequence>
<dbReference type="InterPro" id="IPR050767">
    <property type="entry name" value="Sel1_AlgK"/>
</dbReference>
<feature type="compositionally biased region" description="Polar residues" evidence="1">
    <location>
        <begin position="195"/>
        <end position="207"/>
    </location>
</feature>
<evidence type="ECO:0000313" key="4">
    <source>
        <dbReference type="Proteomes" id="UP001159257"/>
    </source>
</evidence>
<reference evidence="3 4" key="1">
    <citation type="submission" date="2017-05" db="EMBL/GenBank/DDBJ databases">
        <authorList>
            <person name="Varghese N."/>
            <person name="Submissions S."/>
        </authorList>
    </citation>
    <scope>NUCLEOTIDE SEQUENCE [LARGE SCALE GENOMIC DNA]</scope>
    <source>
        <strain evidence="3 4">CGMCC 1.7287</strain>
    </source>
</reference>
<dbReference type="InterPro" id="IPR007730">
    <property type="entry name" value="SPOR-like_dom"/>
</dbReference>
<dbReference type="Gene3D" id="1.25.40.10">
    <property type="entry name" value="Tetratricopeptide repeat domain"/>
    <property type="match status" value="1"/>
</dbReference>
<dbReference type="InterPro" id="IPR006597">
    <property type="entry name" value="Sel1-like"/>
</dbReference>
<feature type="domain" description="SPOR" evidence="2">
    <location>
        <begin position="316"/>
        <end position="396"/>
    </location>
</feature>
<dbReference type="PROSITE" id="PS51724">
    <property type="entry name" value="SPOR"/>
    <property type="match status" value="1"/>
</dbReference>
<evidence type="ECO:0000313" key="3">
    <source>
        <dbReference type="EMBL" id="SMR77739.1"/>
    </source>
</evidence>
<dbReference type="Pfam" id="PF05036">
    <property type="entry name" value="SPOR"/>
    <property type="match status" value="1"/>
</dbReference>
<organism evidence="3 4">
    <name type="scientific">Marinobacterium sediminicola</name>
    <dbReference type="NCBI Taxonomy" id="518898"/>
    <lineage>
        <taxon>Bacteria</taxon>
        <taxon>Pseudomonadati</taxon>
        <taxon>Pseudomonadota</taxon>
        <taxon>Gammaproteobacteria</taxon>
        <taxon>Oceanospirillales</taxon>
        <taxon>Oceanospirillaceae</taxon>
        <taxon>Marinobacterium</taxon>
    </lineage>
</organism>
<dbReference type="Gene3D" id="3.30.70.1070">
    <property type="entry name" value="Sporulation related repeat"/>
    <property type="match status" value="1"/>
</dbReference>
<accession>A0ABY1S390</accession>
<feature type="compositionally biased region" description="Low complexity" evidence="1">
    <location>
        <begin position="242"/>
        <end position="260"/>
    </location>
</feature>
<comment type="caution">
    <text evidence="3">The sequence shown here is derived from an EMBL/GenBank/DDBJ whole genome shotgun (WGS) entry which is preliminary data.</text>
</comment>
<evidence type="ECO:0000256" key="1">
    <source>
        <dbReference type="SAM" id="MobiDB-lite"/>
    </source>
</evidence>
<name>A0ABY1S390_9GAMM</name>
<feature type="region of interest" description="Disordered" evidence="1">
    <location>
        <begin position="180"/>
        <end position="316"/>
    </location>
</feature>
<feature type="region of interest" description="Disordered" evidence="1">
    <location>
        <begin position="8"/>
        <end position="27"/>
    </location>
</feature>
<protein>
    <submittedName>
        <fullName evidence="3">Sel1 repeat-containing protein</fullName>
    </submittedName>
</protein>
<dbReference type="EMBL" id="FXWV01000016">
    <property type="protein sequence ID" value="SMR77739.1"/>
    <property type="molecule type" value="Genomic_DNA"/>
</dbReference>
<evidence type="ECO:0000259" key="2">
    <source>
        <dbReference type="PROSITE" id="PS51724"/>
    </source>
</evidence>
<dbReference type="PANTHER" id="PTHR11102:SF160">
    <property type="entry name" value="ERAD-ASSOCIATED E3 UBIQUITIN-PROTEIN LIGASE COMPONENT HRD3"/>
    <property type="match status" value="1"/>
</dbReference>
<dbReference type="SMART" id="SM00671">
    <property type="entry name" value="SEL1"/>
    <property type="match status" value="3"/>
</dbReference>
<keyword evidence="4" id="KW-1185">Reference proteome</keyword>
<dbReference type="Proteomes" id="UP001159257">
    <property type="component" value="Unassembled WGS sequence"/>
</dbReference>
<dbReference type="RefSeq" id="WP_239039818.1">
    <property type="nucleotide sequence ID" value="NZ_BAAAEY010000001.1"/>
</dbReference>